<keyword evidence="3" id="KW-0804">Transcription</keyword>
<dbReference type="EMBL" id="SMLB01000085">
    <property type="protein sequence ID" value="TDD63912.1"/>
    <property type="molecule type" value="Genomic_DNA"/>
</dbReference>
<evidence type="ECO:0000313" key="7">
    <source>
        <dbReference type="EMBL" id="TDD63912.1"/>
    </source>
</evidence>
<name>A0A4R5A331_9ACTN</name>
<dbReference type="Gene3D" id="3.30.450.40">
    <property type="match status" value="1"/>
</dbReference>
<dbReference type="InterPro" id="IPR005471">
    <property type="entry name" value="Tscrpt_reg_IclR_N"/>
</dbReference>
<proteinExistence type="predicted"/>
<gene>
    <name evidence="7" type="ORF">E1262_29720</name>
</gene>
<dbReference type="GO" id="GO:0045892">
    <property type="term" value="P:negative regulation of DNA-templated transcription"/>
    <property type="evidence" value="ECO:0007669"/>
    <property type="project" value="TreeGrafter"/>
</dbReference>
<dbReference type="InterPro" id="IPR036388">
    <property type="entry name" value="WH-like_DNA-bd_sf"/>
</dbReference>
<dbReference type="Pfam" id="PF09339">
    <property type="entry name" value="HTH_IclR"/>
    <property type="match status" value="1"/>
</dbReference>
<dbReference type="InterPro" id="IPR036390">
    <property type="entry name" value="WH_DNA-bd_sf"/>
</dbReference>
<feature type="region of interest" description="Disordered" evidence="4">
    <location>
        <begin position="1"/>
        <end position="26"/>
    </location>
</feature>
<sequence length="294" mass="31391">MIDDEAADASGRTGDEDGHGDSVHRTRTTYAHSGSCGFVVWAAVEEKQAPSVKSAERALRLVELLAEREPRSFTELYRALGMPKSSLHALLASLAHHGWIADDGRGGVSLGYRARAMGLSGLDESDVLDLVDDVMEDLRTRLDETVHLARLDDGDVLYLASKFSLQALGVRFRPGRRMPAYATALGKAMLAALPASELAGALPGEYAALTPHTLTSEAALTTELERVRAAGYAEDHEEGTVGLQCVAVALQHADLPLVAMSCSVPVPRMADAKRAEIVAALLDARSTVLGRLRP</sequence>
<feature type="compositionally biased region" description="Basic and acidic residues" evidence="4">
    <location>
        <begin position="13"/>
        <end position="24"/>
    </location>
</feature>
<evidence type="ECO:0000256" key="4">
    <source>
        <dbReference type="SAM" id="MobiDB-lite"/>
    </source>
</evidence>
<evidence type="ECO:0000256" key="2">
    <source>
        <dbReference type="ARBA" id="ARBA00023125"/>
    </source>
</evidence>
<dbReference type="SUPFAM" id="SSF55781">
    <property type="entry name" value="GAF domain-like"/>
    <property type="match status" value="1"/>
</dbReference>
<evidence type="ECO:0000256" key="3">
    <source>
        <dbReference type="ARBA" id="ARBA00023163"/>
    </source>
</evidence>
<dbReference type="GO" id="GO:0003700">
    <property type="term" value="F:DNA-binding transcription factor activity"/>
    <property type="evidence" value="ECO:0007669"/>
    <property type="project" value="TreeGrafter"/>
</dbReference>
<dbReference type="PROSITE" id="PS51078">
    <property type="entry name" value="ICLR_ED"/>
    <property type="match status" value="1"/>
</dbReference>
<dbReference type="PROSITE" id="PS51077">
    <property type="entry name" value="HTH_ICLR"/>
    <property type="match status" value="1"/>
</dbReference>
<dbReference type="SMART" id="SM00346">
    <property type="entry name" value="HTH_ICLR"/>
    <property type="match status" value="1"/>
</dbReference>
<reference evidence="7 8" key="1">
    <citation type="submission" date="2019-02" db="EMBL/GenBank/DDBJ databases">
        <title>Draft genome sequences of novel Actinobacteria.</title>
        <authorList>
            <person name="Sahin N."/>
            <person name="Ay H."/>
            <person name="Saygin H."/>
        </authorList>
    </citation>
    <scope>NUCLEOTIDE SEQUENCE [LARGE SCALE GENOMIC DNA]</scope>
    <source>
        <strain evidence="7 8">8K307</strain>
    </source>
</reference>
<dbReference type="PANTHER" id="PTHR30136:SF24">
    <property type="entry name" value="HTH-TYPE TRANSCRIPTIONAL REPRESSOR ALLR"/>
    <property type="match status" value="1"/>
</dbReference>
<organism evidence="7 8">
    <name type="scientific">Jiangella aurantiaca</name>
    <dbReference type="NCBI Taxonomy" id="2530373"/>
    <lineage>
        <taxon>Bacteria</taxon>
        <taxon>Bacillati</taxon>
        <taxon>Actinomycetota</taxon>
        <taxon>Actinomycetes</taxon>
        <taxon>Jiangellales</taxon>
        <taxon>Jiangellaceae</taxon>
        <taxon>Jiangella</taxon>
    </lineage>
</organism>
<comment type="caution">
    <text evidence="7">The sequence shown here is derived from an EMBL/GenBank/DDBJ whole genome shotgun (WGS) entry which is preliminary data.</text>
</comment>
<accession>A0A4R5A331</accession>
<evidence type="ECO:0000313" key="8">
    <source>
        <dbReference type="Proteomes" id="UP000295217"/>
    </source>
</evidence>
<dbReference type="AlphaFoldDB" id="A0A4R5A331"/>
<dbReference type="Proteomes" id="UP000295217">
    <property type="component" value="Unassembled WGS sequence"/>
</dbReference>
<protein>
    <submittedName>
        <fullName evidence="7">IclR family transcriptional regulator</fullName>
    </submittedName>
</protein>
<dbReference type="InterPro" id="IPR014757">
    <property type="entry name" value="Tscrpt_reg_IclR_C"/>
</dbReference>
<feature type="domain" description="HTH iclR-type" evidence="5">
    <location>
        <begin position="52"/>
        <end position="112"/>
    </location>
</feature>
<keyword evidence="2" id="KW-0238">DNA-binding</keyword>
<feature type="domain" description="IclR-ED" evidence="6">
    <location>
        <begin position="113"/>
        <end position="294"/>
    </location>
</feature>
<evidence type="ECO:0000256" key="1">
    <source>
        <dbReference type="ARBA" id="ARBA00023015"/>
    </source>
</evidence>
<dbReference type="OrthoDB" id="7274111at2"/>
<keyword evidence="1" id="KW-0805">Transcription regulation</keyword>
<dbReference type="SUPFAM" id="SSF46785">
    <property type="entry name" value="Winged helix' DNA-binding domain"/>
    <property type="match status" value="1"/>
</dbReference>
<evidence type="ECO:0000259" key="5">
    <source>
        <dbReference type="PROSITE" id="PS51077"/>
    </source>
</evidence>
<dbReference type="Pfam" id="PF01614">
    <property type="entry name" value="IclR_C"/>
    <property type="match status" value="1"/>
</dbReference>
<dbReference type="PANTHER" id="PTHR30136">
    <property type="entry name" value="HELIX-TURN-HELIX TRANSCRIPTIONAL REGULATOR, ICLR FAMILY"/>
    <property type="match status" value="1"/>
</dbReference>
<dbReference type="GO" id="GO:0003677">
    <property type="term" value="F:DNA binding"/>
    <property type="evidence" value="ECO:0007669"/>
    <property type="project" value="UniProtKB-KW"/>
</dbReference>
<dbReference type="InterPro" id="IPR029016">
    <property type="entry name" value="GAF-like_dom_sf"/>
</dbReference>
<keyword evidence="8" id="KW-1185">Reference proteome</keyword>
<evidence type="ECO:0000259" key="6">
    <source>
        <dbReference type="PROSITE" id="PS51078"/>
    </source>
</evidence>
<dbReference type="InterPro" id="IPR050707">
    <property type="entry name" value="HTH_MetabolicPath_Reg"/>
</dbReference>
<dbReference type="Gene3D" id="1.10.10.10">
    <property type="entry name" value="Winged helix-like DNA-binding domain superfamily/Winged helix DNA-binding domain"/>
    <property type="match status" value="1"/>
</dbReference>